<organism evidence="2 3">
    <name type="scientific">Solicola gregarius</name>
    <dbReference type="NCBI Taxonomy" id="2908642"/>
    <lineage>
        <taxon>Bacteria</taxon>
        <taxon>Bacillati</taxon>
        <taxon>Actinomycetota</taxon>
        <taxon>Actinomycetes</taxon>
        <taxon>Propionibacteriales</taxon>
        <taxon>Nocardioidaceae</taxon>
        <taxon>Solicola</taxon>
    </lineage>
</organism>
<proteinExistence type="predicted"/>
<sequence>MSQRSFRTLFVVICVITFVPVMFPVFEIANRATPIVAGLPFGFFWVVLWVVIIAICVALLYRVDPDNRGTEED</sequence>
<feature type="transmembrane region" description="Helical" evidence="1">
    <location>
        <begin position="9"/>
        <end position="29"/>
    </location>
</feature>
<dbReference type="Pfam" id="PF11755">
    <property type="entry name" value="DUF3311"/>
    <property type="match status" value="1"/>
</dbReference>
<protein>
    <submittedName>
        <fullName evidence="2">DUF3311 domain-containing protein</fullName>
    </submittedName>
</protein>
<keyword evidence="1" id="KW-0812">Transmembrane</keyword>
<evidence type="ECO:0000256" key="1">
    <source>
        <dbReference type="SAM" id="Phobius"/>
    </source>
</evidence>
<dbReference type="AlphaFoldDB" id="A0AA46YJA9"/>
<keyword evidence="1" id="KW-0472">Membrane</keyword>
<gene>
    <name evidence="2" type="ORF">L0C25_16520</name>
</gene>
<dbReference type="KEGG" id="sgrg:L0C25_16520"/>
<dbReference type="RefSeq" id="WP_271632796.1">
    <property type="nucleotide sequence ID" value="NZ_CP094970.1"/>
</dbReference>
<feature type="transmembrane region" description="Helical" evidence="1">
    <location>
        <begin position="41"/>
        <end position="61"/>
    </location>
</feature>
<keyword evidence="3" id="KW-1185">Reference proteome</keyword>
<evidence type="ECO:0000313" key="2">
    <source>
        <dbReference type="EMBL" id="UYM04137.1"/>
    </source>
</evidence>
<keyword evidence="1" id="KW-1133">Transmembrane helix</keyword>
<dbReference type="EMBL" id="CP094970">
    <property type="protein sequence ID" value="UYM04137.1"/>
    <property type="molecule type" value="Genomic_DNA"/>
</dbReference>
<accession>A0AA46YJA9</accession>
<dbReference type="InterPro" id="IPR021741">
    <property type="entry name" value="DUF3311"/>
</dbReference>
<dbReference type="Proteomes" id="UP001164390">
    <property type="component" value="Chromosome"/>
</dbReference>
<name>A0AA46YJA9_9ACTN</name>
<evidence type="ECO:0000313" key="3">
    <source>
        <dbReference type="Proteomes" id="UP001164390"/>
    </source>
</evidence>
<reference evidence="2" key="1">
    <citation type="submission" date="2022-01" db="EMBL/GenBank/DDBJ databases">
        <title>Nocardioidaceae gen. sp. A5X3R13.</title>
        <authorList>
            <person name="Lopez Marin M.A."/>
            <person name="Uhlik O."/>
        </authorList>
    </citation>
    <scope>NUCLEOTIDE SEQUENCE</scope>
    <source>
        <strain evidence="2">A5X3R13</strain>
    </source>
</reference>